<evidence type="ECO:0000256" key="1">
    <source>
        <dbReference type="SAM" id="Phobius"/>
    </source>
</evidence>
<organism evidence="2 3">
    <name type="scientific">Microscilla marina ATCC 23134</name>
    <dbReference type="NCBI Taxonomy" id="313606"/>
    <lineage>
        <taxon>Bacteria</taxon>
        <taxon>Pseudomonadati</taxon>
        <taxon>Bacteroidota</taxon>
        <taxon>Cytophagia</taxon>
        <taxon>Cytophagales</taxon>
        <taxon>Microscillaceae</taxon>
        <taxon>Microscilla</taxon>
    </lineage>
</organism>
<sequence length="439" mass="51072">MSNKNAKPKWLEHIQNNSWEPELFISGGIIFTLLQTTTFIQHQSFLLLQANGYYETVVIANFLIAALNALIFGFGLHLVFRGFWVAAVCLSYVFPKGIQADKVDHYAPPFKQKVRKVTDTSVDLVVWMESASSTIFFLSFFLFSLIMGVLLALLIIIPHSSLRETWGETGFLLLKIGSGIMLLLGGVYLIDFLTLGLIKKQQKIAKIYYPIYWVFSILSLSFLYRSAYYALVTNIRRKWWFVVGVVVYMAVAFAITQFSFAGSSPMPALSFGKLNLKSYLGIQSNRYQFHTRQYENMRKKNDMVQHVSIQSDIIGSKYLKLFIVHQKAIERLMDVDCQQKKHHKAQAIRQRKMLHCYQNFYRIYIDNKRVPHLKWRYYQHPHTNERGIISLVPIDYLASSEHTVEVKLNVSTKKELEELKRFGMKDDIYAYIPFWKESK</sequence>
<keyword evidence="1" id="KW-0812">Transmembrane</keyword>
<name>A1ZKE3_MICM2</name>
<keyword evidence="3" id="KW-1185">Reference proteome</keyword>
<proteinExistence type="predicted"/>
<dbReference type="OrthoDB" id="1491387at2"/>
<feature type="transmembrane region" description="Helical" evidence="1">
    <location>
        <begin position="239"/>
        <end position="260"/>
    </location>
</feature>
<evidence type="ECO:0000313" key="2">
    <source>
        <dbReference type="EMBL" id="EAY29169.1"/>
    </source>
</evidence>
<feature type="transmembrane region" description="Helical" evidence="1">
    <location>
        <begin position="135"/>
        <end position="157"/>
    </location>
</feature>
<dbReference type="AlphaFoldDB" id="A1ZKE3"/>
<accession>A1ZKE3</accession>
<keyword evidence="1" id="KW-0472">Membrane</keyword>
<feature type="transmembrane region" description="Helical" evidence="1">
    <location>
        <begin position="52"/>
        <end position="72"/>
    </location>
</feature>
<reference evidence="2 3" key="1">
    <citation type="submission" date="2007-01" db="EMBL/GenBank/DDBJ databases">
        <authorList>
            <person name="Haygood M."/>
            <person name="Podell S."/>
            <person name="Anderson C."/>
            <person name="Hopkinson B."/>
            <person name="Roe K."/>
            <person name="Barbeau K."/>
            <person name="Gaasterland T."/>
            <person name="Ferriera S."/>
            <person name="Johnson J."/>
            <person name="Kravitz S."/>
            <person name="Beeson K."/>
            <person name="Sutton G."/>
            <person name="Rogers Y.-H."/>
            <person name="Friedman R."/>
            <person name="Frazier M."/>
            <person name="Venter J.C."/>
        </authorList>
    </citation>
    <scope>NUCLEOTIDE SEQUENCE [LARGE SCALE GENOMIC DNA]</scope>
    <source>
        <strain evidence="2 3">ATCC 23134</strain>
    </source>
</reference>
<gene>
    <name evidence="2" type="ORF">M23134_02360</name>
</gene>
<dbReference type="RefSeq" id="WP_002696790.1">
    <property type="nucleotide sequence ID" value="NZ_AAWS01000012.1"/>
</dbReference>
<dbReference type="EMBL" id="AAWS01000012">
    <property type="protein sequence ID" value="EAY29169.1"/>
    <property type="molecule type" value="Genomic_DNA"/>
</dbReference>
<evidence type="ECO:0000313" key="3">
    <source>
        <dbReference type="Proteomes" id="UP000004095"/>
    </source>
</evidence>
<protein>
    <submittedName>
        <fullName evidence="2">Uncharacterized protein</fullName>
    </submittedName>
</protein>
<dbReference type="eggNOG" id="ENOG502Z9KI">
    <property type="taxonomic scope" value="Bacteria"/>
</dbReference>
<keyword evidence="1" id="KW-1133">Transmembrane helix</keyword>
<feature type="transmembrane region" description="Helical" evidence="1">
    <location>
        <begin position="207"/>
        <end position="227"/>
    </location>
</feature>
<feature type="transmembrane region" description="Helical" evidence="1">
    <location>
        <begin position="169"/>
        <end position="195"/>
    </location>
</feature>
<comment type="caution">
    <text evidence="2">The sequence shown here is derived from an EMBL/GenBank/DDBJ whole genome shotgun (WGS) entry which is preliminary data.</text>
</comment>
<dbReference type="Proteomes" id="UP000004095">
    <property type="component" value="Unassembled WGS sequence"/>
</dbReference>